<organism evidence="2 3">
    <name type="scientific">Xenoophorus captivus</name>
    <dbReference type="NCBI Taxonomy" id="1517983"/>
    <lineage>
        <taxon>Eukaryota</taxon>
        <taxon>Metazoa</taxon>
        <taxon>Chordata</taxon>
        <taxon>Craniata</taxon>
        <taxon>Vertebrata</taxon>
        <taxon>Euteleostomi</taxon>
        <taxon>Actinopterygii</taxon>
        <taxon>Neopterygii</taxon>
        <taxon>Teleostei</taxon>
        <taxon>Neoteleostei</taxon>
        <taxon>Acanthomorphata</taxon>
        <taxon>Ovalentaria</taxon>
        <taxon>Atherinomorphae</taxon>
        <taxon>Cyprinodontiformes</taxon>
        <taxon>Goodeidae</taxon>
        <taxon>Xenoophorus</taxon>
    </lineage>
</organism>
<sequence length="178" mass="19326">MAKSLTRYSCRQSRLRFKRQTRRFTLSLPTTGGEVGHPNPVPRKRSFSSTASTCVPQQELESQDPSTSTGSTGKGSDDGHPSPVSMEILASRVLCQHYLADRKRCIGSSPQEVVREQHTQGVQEGHQRAVKDVHGRTGLQVPHGVPAVISNGIVQPVELTEAGELASSKVCPHAQGFF</sequence>
<proteinExistence type="predicted"/>
<feature type="compositionally biased region" description="Polar residues" evidence="1">
    <location>
        <begin position="47"/>
        <end position="60"/>
    </location>
</feature>
<name>A0ABV0R8I3_9TELE</name>
<accession>A0ABV0R8I3</accession>
<gene>
    <name evidence="2" type="ORF">XENOCAPTIV_013304</name>
</gene>
<dbReference type="EMBL" id="JAHRIN010036386">
    <property type="protein sequence ID" value="MEQ2204444.1"/>
    <property type="molecule type" value="Genomic_DNA"/>
</dbReference>
<feature type="region of interest" description="Disordered" evidence="1">
    <location>
        <begin position="22"/>
        <end position="84"/>
    </location>
</feature>
<dbReference type="Proteomes" id="UP001434883">
    <property type="component" value="Unassembled WGS sequence"/>
</dbReference>
<evidence type="ECO:0000256" key="1">
    <source>
        <dbReference type="SAM" id="MobiDB-lite"/>
    </source>
</evidence>
<evidence type="ECO:0000313" key="2">
    <source>
        <dbReference type="EMBL" id="MEQ2204444.1"/>
    </source>
</evidence>
<evidence type="ECO:0000313" key="3">
    <source>
        <dbReference type="Proteomes" id="UP001434883"/>
    </source>
</evidence>
<comment type="caution">
    <text evidence="2">The sequence shown here is derived from an EMBL/GenBank/DDBJ whole genome shotgun (WGS) entry which is preliminary data.</text>
</comment>
<protein>
    <submittedName>
        <fullName evidence="2">Uncharacterized protein</fullName>
    </submittedName>
</protein>
<keyword evidence="3" id="KW-1185">Reference proteome</keyword>
<reference evidence="2 3" key="1">
    <citation type="submission" date="2021-06" db="EMBL/GenBank/DDBJ databases">
        <authorList>
            <person name="Palmer J.M."/>
        </authorList>
    </citation>
    <scope>NUCLEOTIDE SEQUENCE [LARGE SCALE GENOMIC DNA]</scope>
    <source>
        <strain evidence="2 3">XC_2019</strain>
        <tissue evidence="2">Muscle</tissue>
    </source>
</reference>